<dbReference type="GO" id="GO:0015074">
    <property type="term" value="P:DNA integration"/>
    <property type="evidence" value="ECO:0007669"/>
    <property type="project" value="InterPro"/>
</dbReference>
<dbReference type="Gene3D" id="3.30.420.10">
    <property type="entry name" value="Ribonuclease H-like superfamily/Ribonuclease H"/>
    <property type="match status" value="1"/>
</dbReference>
<keyword evidence="4" id="KW-1185">Reference proteome</keyword>
<dbReference type="Proteomes" id="UP000092445">
    <property type="component" value="Unassembled WGS sequence"/>
</dbReference>
<dbReference type="InterPro" id="IPR012337">
    <property type="entry name" value="RNaseH-like_sf"/>
</dbReference>
<dbReference type="PROSITE" id="PS50994">
    <property type="entry name" value="INTEGRASE"/>
    <property type="match status" value="1"/>
</dbReference>
<evidence type="ECO:0000313" key="4">
    <source>
        <dbReference type="Proteomes" id="UP000092445"/>
    </source>
</evidence>
<feature type="region of interest" description="Disordered" evidence="1">
    <location>
        <begin position="174"/>
        <end position="196"/>
    </location>
</feature>
<dbReference type="SUPFAM" id="SSF53098">
    <property type="entry name" value="Ribonuclease H-like"/>
    <property type="match status" value="1"/>
</dbReference>
<dbReference type="PANTHER" id="PTHR37984:SF13">
    <property type="entry name" value="RIBONUCLEASE H"/>
    <property type="match status" value="1"/>
</dbReference>
<name>A0A1A9ZC49_GLOPL</name>
<reference evidence="3" key="2">
    <citation type="submission" date="2020-05" db="UniProtKB">
        <authorList>
            <consortium name="EnsemblMetazoa"/>
        </authorList>
    </citation>
    <scope>IDENTIFICATION</scope>
    <source>
        <strain evidence="3">IAEA</strain>
    </source>
</reference>
<dbReference type="InterPro" id="IPR001584">
    <property type="entry name" value="Integrase_cat-core"/>
</dbReference>
<dbReference type="GO" id="GO:0003676">
    <property type="term" value="F:nucleic acid binding"/>
    <property type="evidence" value="ECO:0007669"/>
    <property type="project" value="InterPro"/>
</dbReference>
<dbReference type="VEuPathDB" id="VectorBase:GPAI010191"/>
<evidence type="ECO:0000313" key="3">
    <source>
        <dbReference type="EnsemblMetazoa" id="GPAI010191-PA"/>
    </source>
</evidence>
<feature type="domain" description="Integrase catalytic" evidence="2">
    <location>
        <begin position="1"/>
        <end position="183"/>
    </location>
</feature>
<protein>
    <recommendedName>
        <fullName evidence="2">Integrase catalytic domain-containing protein</fullName>
    </recommendedName>
</protein>
<dbReference type="PANTHER" id="PTHR37984">
    <property type="entry name" value="PROTEIN CBG26694"/>
    <property type="match status" value="1"/>
</dbReference>
<sequence length="196" mass="22043">MPQLFQVIFGAIACSVVLIPKASKSVRLCVDYKAGKVNKIGNIFTLTKRVELDMCSSALPSTSTFETLFSIFAKTGHQDVMVSDNATIFKGDEFTSLFPNSLIFQKTIAPGHPVPNGLVESAVQALKKHLLAMPNDSSPIFKKIRKVLCREPLQNLYKNNNSRPLQETLKLKLEPSRRTSDRQRNSPRRYGDYIRR</sequence>
<dbReference type="EnsemblMetazoa" id="GPAI010191-RA">
    <property type="protein sequence ID" value="GPAI010191-PA"/>
    <property type="gene ID" value="GPAI010191"/>
</dbReference>
<proteinExistence type="predicted"/>
<evidence type="ECO:0000256" key="1">
    <source>
        <dbReference type="SAM" id="MobiDB-lite"/>
    </source>
</evidence>
<organism evidence="3 4">
    <name type="scientific">Glossina pallidipes</name>
    <name type="common">Tsetse fly</name>
    <dbReference type="NCBI Taxonomy" id="7398"/>
    <lineage>
        <taxon>Eukaryota</taxon>
        <taxon>Metazoa</taxon>
        <taxon>Ecdysozoa</taxon>
        <taxon>Arthropoda</taxon>
        <taxon>Hexapoda</taxon>
        <taxon>Insecta</taxon>
        <taxon>Pterygota</taxon>
        <taxon>Neoptera</taxon>
        <taxon>Endopterygota</taxon>
        <taxon>Diptera</taxon>
        <taxon>Brachycera</taxon>
        <taxon>Muscomorpha</taxon>
        <taxon>Hippoboscoidea</taxon>
        <taxon>Glossinidae</taxon>
        <taxon>Glossina</taxon>
    </lineage>
</organism>
<reference evidence="4" key="1">
    <citation type="submission" date="2014-03" db="EMBL/GenBank/DDBJ databases">
        <authorList>
            <person name="Aksoy S."/>
            <person name="Warren W."/>
            <person name="Wilson R.K."/>
        </authorList>
    </citation>
    <scope>NUCLEOTIDE SEQUENCE [LARGE SCALE GENOMIC DNA]</scope>
    <source>
        <strain evidence="4">IAEA</strain>
    </source>
</reference>
<accession>A0A1A9ZC49</accession>
<dbReference type="AlphaFoldDB" id="A0A1A9ZC49"/>
<dbReference type="InterPro" id="IPR036397">
    <property type="entry name" value="RNaseH_sf"/>
</dbReference>
<dbReference type="InterPro" id="IPR050951">
    <property type="entry name" value="Retrovirus_Pol_polyprotein"/>
</dbReference>
<evidence type="ECO:0000259" key="2">
    <source>
        <dbReference type="PROSITE" id="PS50994"/>
    </source>
</evidence>